<dbReference type="RefSeq" id="WP_284479321.1">
    <property type="nucleotide sequence ID" value="NZ_JASNJD010000001.1"/>
</dbReference>
<evidence type="ECO:0000313" key="1">
    <source>
        <dbReference type="EMBL" id="MDK3016510.1"/>
    </source>
</evidence>
<accession>A0ABT7EVY6</accession>
<keyword evidence="2" id="KW-1185">Reference proteome</keyword>
<name>A0ABT7EVY6_9RHOB</name>
<dbReference type="Proteomes" id="UP001243757">
    <property type="component" value="Unassembled WGS sequence"/>
</dbReference>
<organism evidence="1 2">
    <name type="scientific">Pseudodonghicola flavimaris</name>
    <dbReference type="NCBI Taxonomy" id="3050036"/>
    <lineage>
        <taxon>Bacteria</taxon>
        <taxon>Pseudomonadati</taxon>
        <taxon>Pseudomonadota</taxon>
        <taxon>Alphaproteobacteria</taxon>
        <taxon>Rhodobacterales</taxon>
        <taxon>Paracoccaceae</taxon>
        <taxon>Pseudodonghicola</taxon>
    </lineage>
</organism>
<proteinExistence type="predicted"/>
<reference evidence="1 2" key="1">
    <citation type="submission" date="2023-05" db="EMBL/GenBank/DDBJ databases">
        <title>Pseudodonghicola sp. nov.</title>
        <authorList>
            <person name="Huang J."/>
        </authorList>
    </citation>
    <scope>NUCLEOTIDE SEQUENCE [LARGE SCALE GENOMIC DNA]</scope>
    <source>
        <strain evidence="1 2">IC7</strain>
    </source>
</reference>
<comment type="caution">
    <text evidence="1">The sequence shown here is derived from an EMBL/GenBank/DDBJ whole genome shotgun (WGS) entry which is preliminary data.</text>
</comment>
<dbReference type="EMBL" id="JASNJD010000001">
    <property type="protein sequence ID" value="MDK3016510.1"/>
    <property type="molecule type" value="Genomic_DNA"/>
</dbReference>
<gene>
    <name evidence="1" type="ORF">QO033_02415</name>
</gene>
<protein>
    <submittedName>
        <fullName evidence="1">Uncharacterized protein</fullName>
    </submittedName>
</protein>
<evidence type="ECO:0000313" key="2">
    <source>
        <dbReference type="Proteomes" id="UP001243757"/>
    </source>
</evidence>
<sequence length="73" mass="8370">MNVRSRIKHMSAPVFVRMINLATGVQESEEVMDHDNHRHRATLEGRMHWALRNGRTVTVGPMEVPECPAPFAY</sequence>